<dbReference type="RefSeq" id="WP_258386850.1">
    <property type="nucleotide sequence ID" value="NZ_CP091430.1"/>
</dbReference>
<sequence>MDDRLYGIELFQFDIQRCYHQERGELENCRYGLLKITCGGQSGWGEGIMSVGSPRFDFMHWASFLFTLRRMPIQDALAMLSSPHLSWEASQLELAARTLSELGARLQMRQLAGMAQDKVSYPIAIGSGILPDAGLQEFYRDNYPPGGYESDIQTRPTILSKHLGCKYGTGSQEDVDRLFHVSRAYLAVL</sequence>
<evidence type="ECO:0000313" key="1">
    <source>
        <dbReference type="EMBL" id="UVI30787.1"/>
    </source>
</evidence>
<protein>
    <recommendedName>
        <fullName evidence="3">Mandelate racemase/muconate lactonizing enzyme N-terminal domain-containing protein</fullName>
    </recommendedName>
</protein>
<evidence type="ECO:0008006" key="3">
    <source>
        <dbReference type="Google" id="ProtNLM"/>
    </source>
</evidence>
<reference evidence="1" key="1">
    <citation type="submission" date="2022-01" db="EMBL/GenBank/DDBJ databases">
        <title>Paenibacillus spongiae sp. nov., isolated from marine sponge.</title>
        <authorList>
            <person name="Li Z."/>
            <person name="Zhang M."/>
        </authorList>
    </citation>
    <scope>NUCLEOTIDE SEQUENCE</scope>
    <source>
        <strain evidence="1">PHS-Z3</strain>
    </source>
</reference>
<dbReference type="EMBL" id="CP091430">
    <property type="protein sequence ID" value="UVI30787.1"/>
    <property type="molecule type" value="Genomic_DNA"/>
</dbReference>
<accession>A0ABY5SA29</accession>
<evidence type="ECO:0000313" key="2">
    <source>
        <dbReference type="Proteomes" id="UP001057877"/>
    </source>
</evidence>
<proteinExistence type="predicted"/>
<dbReference type="Proteomes" id="UP001057877">
    <property type="component" value="Chromosome"/>
</dbReference>
<name>A0ABY5SA29_9BACL</name>
<gene>
    <name evidence="1" type="ORF">L1F29_02600</name>
</gene>
<organism evidence="1 2">
    <name type="scientific">Paenibacillus spongiae</name>
    <dbReference type="NCBI Taxonomy" id="2909671"/>
    <lineage>
        <taxon>Bacteria</taxon>
        <taxon>Bacillati</taxon>
        <taxon>Bacillota</taxon>
        <taxon>Bacilli</taxon>
        <taxon>Bacillales</taxon>
        <taxon>Paenibacillaceae</taxon>
        <taxon>Paenibacillus</taxon>
    </lineage>
</organism>
<keyword evidence="2" id="KW-1185">Reference proteome</keyword>